<feature type="compositionally biased region" description="Basic residues" evidence="1">
    <location>
        <begin position="112"/>
        <end position="122"/>
    </location>
</feature>
<evidence type="ECO:0000313" key="3">
    <source>
        <dbReference type="EMBL" id="KGN86834.1"/>
    </source>
</evidence>
<dbReference type="Proteomes" id="UP000030146">
    <property type="component" value="Unassembled WGS sequence"/>
</dbReference>
<feature type="domain" description="Helix-turn-helix" evidence="2">
    <location>
        <begin position="44"/>
        <end position="91"/>
    </location>
</feature>
<sequence>MNTKVSFDSLPEAVGYLTEQVLEIKEMLGALQMQPSSSTNRLIGIEEASALIQKAKPTIYALVRKGLLPACKRGKKLYFYERELHEWIEKGRRGQDASTSSDEMLSQMQSLVRRKPKSLKYL</sequence>
<evidence type="ECO:0000313" key="4">
    <source>
        <dbReference type="Proteomes" id="UP000030146"/>
    </source>
</evidence>
<dbReference type="AlphaFoldDB" id="A0A0A2FEP4"/>
<dbReference type="Pfam" id="PF12728">
    <property type="entry name" value="HTH_17"/>
    <property type="match status" value="1"/>
</dbReference>
<evidence type="ECO:0000259" key="2">
    <source>
        <dbReference type="Pfam" id="PF12728"/>
    </source>
</evidence>
<accession>A0A0A2FEP4</accession>
<comment type="caution">
    <text evidence="3">The sequence shown here is derived from an EMBL/GenBank/DDBJ whole genome shotgun (WGS) entry which is preliminary data.</text>
</comment>
<dbReference type="RefSeq" id="WP_039425376.1">
    <property type="nucleotide sequence ID" value="NZ_JRAK01000100.1"/>
</dbReference>
<feature type="region of interest" description="Disordered" evidence="1">
    <location>
        <begin position="91"/>
        <end position="122"/>
    </location>
</feature>
<feature type="compositionally biased region" description="Polar residues" evidence="1">
    <location>
        <begin position="96"/>
        <end position="110"/>
    </location>
</feature>
<dbReference type="NCBIfam" id="TIGR01764">
    <property type="entry name" value="excise"/>
    <property type="match status" value="1"/>
</dbReference>
<evidence type="ECO:0000256" key="1">
    <source>
        <dbReference type="SAM" id="MobiDB-lite"/>
    </source>
</evidence>
<organism evidence="3 4">
    <name type="scientific">Porphyromonas gulae</name>
    <dbReference type="NCBI Taxonomy" id="111105"/>
    <lineage>
        <taxon>Bacteria</taxon>
        <taxon>Pseudomonadati</taxon>
        <taxon>Bacteroidota</taxon>
        <taxon>Bacteroidia</taxon>
        <taxon>Bacteroidales</taxon>
        <taxon>Porphyromonadaceae</taxon>
        <taxon>Porphyromonas</taxon>
    </lineage>
</organism>
<keyword evidence="4" id="KW-1185">Reference proteome</keyword>
<name>A0A0A2FEP4_9PORP</name>
<reference evidence="3 4" key="1">
    <citation type="submission" date="2014-08" db="EMBL/GenBank/DDBJ databases">
        <title>Porphyromonas gulae strain:COT-052_OH3439 Genome sequencing.</title>
        <authorList>
            <person name="Wallis C."/>
            <person name="Deusch O."/>
            <person name="O'Flynn C."/>
            <person name="Davis I."/>
            <person name="Jospin G."/>
            <person name="Darling A.E."/>
            <person name="Coil D.A."/>
            <person name="Alexiev A."/>
            <person name="Horsfall A."/>
            <person name="Kirkwood N."/>
            <person name="Harris S."/>
            <person name="Eisen J.A."/>
        </authorList>
    </citation>
    <scope>NUCLEOTIDE SEQUENCE [LARGE SCALE GENOMIC DNA]</scope>
    <source>
        <strain evidence="4">COT-052 OH3439</strain>
    </source>
</reference>
<dbReference type="GO" id="GO:0003677">
    <property type="term" value="F:DNA binding"/>
    <property type="evidence" value="ECO:0007669"/>
    <property type="project" value="InterPro"/>
</dbReference>
<gene>
    <name evidence="3" type="ORF">HR15_07540</name>
</gene>
<protein>
    <submittedName>
        <fullName evidence="3">Excisionase</fullName>
    </submittedName>
</protein>
<dbReference type="EMBL" id="JRAK01000100">
    <property type="protein sequence ID" value="KGN86834.1"/>
    <property type="molecule type" value="Genomic_DNA"/>
</dbReference>
<dbReference type="InterPro" id="IPR041657">
    <property type="entry name" value="HTH_17"/>
</dbReference>
<proteinExistence type="predicted"/>
<dbReference type="InterPro" id="IPR010093">
    <property type="entry name" value="SinI_DNA-bd"/>
</dbReference>